<comment type="pathway">
    <text evidence="5">Cofactor biosynthesis; coenzyme F420 biosynthesis.</text>
</comment>
<proteinExistence type="inferred from homology"/>
<organism evidence="6 7">
    <name type="scientific">Solirubrobacter ginsenosidimutans</name>
    <dbReference type="NCBI Taxonomy" id="490573"/>
    <lineage>
        <taxon>Bacteria</taxon>
        <taxon>Bacillati</taxon>
        <taxon>Actinomycetota</taxon>
        <taxon>Thermoleophilia</taxon>
        <taxon>Solirubrobacterales</taxon>
        <taxon>Solirubrobacteraceae</taxon>
        <taxon>Solirubrobacter</taxon>
    </lineage>
</organism>
<name>A0A9X3MYF4_9ACTN</name>
<dbReference type="InterPro" id="IPR029044">
    <property type="entry name" value="Nucleotide-diphossugar_trans"/>
</dbReference>
<dbReference type="PANTHER" id="PTHR40392">
    <property type="entry name" value="2-PHOSPHO-L-LACTATE GUANYLYLTRANSFERASE"/>
    <property type="match status" value="1"/>
</dbReference>
<dbReference type="AlphaFoldDB" id="A0A9X3MYF4"/>
<evidence type="ECO:0000256" key="3">
    <source>
        <dbReference type="ARBA" id="ARBA00022741"/>
    </source>
</evidence>
<dbReference type="Gene3D" id="3.90.550.10">
    <property type="entry name" value="Spore Coat Polysaccharide Biosynthesis Protein SpsA, Chain A"/>
    <property type="match status" value="1"/>
</dbReference>
<dbReference type="HAMAP" id="MF_02114">
    <property type="entry name" value="CofC"/>
    <property type="match status" value="1"/>
</dbReference>
<comment type="function">
    <text evidence="5">Guanylyltransferase that catalyzes the activation of phosphoenolpyruvate (PEP) as enolpyruvoyl-2-diphospho-5'-guanosine, via the condensation of PEP with GTP. It is involved in the biosynthesis of coenzyme F420, a hydride carrier cofactor.</text>
</comment>
<evidence type="ECO:0000256" key="2">
    <source>
        <dbReference type="ARBA" id="ARBA00022695"/>
    </source>
</evidence>
<dbReference type="EC" id="2.7.7.105" evidence="5"/>
<dbReference type="Pfam" id="PF01983">
    <property type="entry name" value="CofC"/>
    <property type="match status" value="1"/>
</dbReference>
<evidence type="ECO:0000313" key="7">
    <source>
        <dbReference type="Proteomes" id="UP001149140"/>
    </source>
</evidence>
<dbReference type="GO" id="GO:0052645">
    <property type="term" value="P:F420-0 metabolic process"/>
    <property type="evidence" value="ECO:0007669"/>
    <property type="project" value="UniProtKB-UniRule"/>
</dbReference>
<dbReference type="GO" id="GO:0043814">
    <property type="term" value="F:phospholactate guanylyltransferase activity"/>
    <property type="evidence" value="ECO:0007669"/>
    <property type="project" value="InterPro"/>
</dbReference>
<keyword evidence="2 5" id="KW-0548">Nucleotidyltransferase</keyword>
<accession>A0A9X3MYF4</accession>
<reference evidence="6" key="1">
    <citation type="submission" date="2022-10" db="EMBL/GenBank/DDBJ databases">
        <title>The WGS of Solirubrobacter ginsenosidimutans DSM 21036.</title>
        <authorList>
            <person name="Jiang Z."/>
        </authorList>
    </citation>
    <scope>NUCLEOTIDE SEQUENCE</scope>
    <source>
        <strain evidence="6">DSM 21036</strain>
    </source>
</reference>
<dbReference type="InterPro" id="IPR002835">
    <property type="entry name" value="CofC"/>
</dbReference>
<gene>
    <name evidence="6" type="primary">cofC</name>
    <name evidence="5" type="synonym">fbiD</name>
    <name evidence="6" type="ORF">OM076_15805</name>
</gene>
<comment type="similarity">
    <text evidence="5">Belongs to the CofC family.</text>
</comment>
<protein>
    <recommendedName>
        <fullName evidence="5">Phosphoenolpyruvate guanylyltransferase</fullName>
        <shortName evidence="5">PEP guanylyltransferase</shortName>
        <ecNumber evidence="5">2.7.7.105</ecNumber>
    </recommendedName>
</protein>
<keyword evidence="3 5" id="KW-0547">Nucleotide-binding</keyword>
<keyword evidence="1 5" id="KW-0808">Transferase</keyword>
<dbReference type="SUPFAM" id="SSF53448">
    <property type="entry name" value="Nucleotide-diphospho-sugar transferases"/>
    <property type="match status" value="1"/>
</dbReference>
<comment type="catalytic activity">
    <reaction evidence="5">
        <text>phosphoenolpyruvate + GTP + H(+) = enolpyruvoyl-2-diphospho-5'-guanosine + diphosphate</text>
        <dbReference type="Rhea" id="RHEA:30519"/>
        <dbReference type="ChEBI" id="CHEBI:15378"/>
        <dbReference type="ChEBI" id="CHEBI:33019"/>
        <dbReference type="ChEBI" id="CHEBI:37565"/>
        <dbReference type="ChEBI" id="CHEBI:58702"/>
        <dbReference type="ChEBI" id="CHEBI:143701"/>
        <dbReference type="EC" id="2.7.7.105"/>
    </reaction>
</comment>
<feature type="binding site" evidence="5">
    <location>
        <position position="130"/>
    </location>
    <ligand>
        <name>phosphoenolpyruvate</name>
        <dbReference type="ChEBI" id="CHEBI:58702"/>
    </ligand>
</feature>
<comment type="caution">
    <text evidence="6">The sequence shown here is derived from an EMBL/GenBank/DDBJ whole genome shotgun (WGS) entry which is preliminary data.</text>
</comment>
<evidence type="ECO:0000256" key="5">
    <source>
        <dbReference type="HAMAP-Rule" id="MF_02114"/>
    </source>
</evidence>
<dbReference type="PANTHER" id="PTHR40392:SF1">
    <property type="entry name" value="2-PHOSPHO-L-LACTATE GUANYLYLTRANSFERASE"/>
    <property type="match status" value="1"/>
</dbReference>
<keyword evidence="4 5" id="KW-0342">GTP-binding</keyword>
<dbReference type="RefSeq" id="WP_270040954.1">
    <property type="nucleotide sequence ID" value="NZ_JAPDOD010000014.1"/>
</dbReference>
<dbReference type="NCBIfam" id="TIGR03552">
    <property type="entry name" value="F420_cofC"/>
    <property type="match status" value="1"/>
</dbReference>
<feature type="binding site" evidence="5">
    <location>
        <position position="146"/>
    </location>
    <ligand>
        <name>phosphoenolpyruvate</name>
        <dbReference type="ChEBI" id="CHEBI:58702"/>
    </ligand>
</feature>
<dbReference type="EMBL" id="JAPDOD010000014">
    <property type="protein sequence ID" value="MDA0161738.1"/>
    <property type="molecule type" value="Genomic_DNA"/>
</dbReference>
<dbReference type="GO" id="GO:0005525">
    <property type="term" value="F:GTP binding"/>
    <property type="evidence" value="ECO:0007669"/>
    <property type="project" value="UniProtKB-KW"/>
</dbReference>
<evidence type="ECO:0000313" key="6">
    <source>
        <dbReference type="EMBL" id="MDA0161738.1"/>
    </source>
</evidence>
<evidence type="ECO:0000256" key="4">
    <source>
        <dbReference type="ARBA" id="ARBA00023134"/>
    </source>
</evidence>
<evidence type="ECO:0000256" key="1">
    <source>
        <dbReference type="ARBA" id="ARBA00022679"/>
    </source>
</evidence>
<sequence>MRTIAVLPVKSFGRAKQRLTGGFPDRPGLAAAMVADVLDALAQVPELDQVIVVTAQAVSADRRVTIVHDPVEAGQSAAAARGIEAALERGAERVLLVPGDCPTLDPREVSALLAIRAGVVIVPDRHGTGTNSLLLTPPTVIAPAFGEGSFARHRGLAEAAGASFHVAQAGSLELDVDTRDDLAALRRALGARPGGAVRTRALLEEAAVA</sequence>
<keyword evidence="7" id="KW-1185">Reference proteome</keyword>
<feature type="binding site" evidence="5">
    <location>
        <position position="149"/>
    </location>
    <ligand>
        <name>phosphoenolpyruvate</name>
        <dbReference type="ChEBI" id="CHEBI:58702"/>
    </ligand>
</feature>
<dbReference type="Proteomes" id="UP001149140">
    <property type="component" value="Unassembled WGS sequence"/>
</dbReference>